<dbReference type="InterPro" id="IPR002197">
    <property type="entry name" value="HTH_Fis"/>
</dbReference>
<dbReference type="GO" id="GO:0005524">
    <property type="term" value="F:ATP binding"/>
    <property type="evidence" value="ECO:0007669"/>
    <property type="project" value="UniProtKB-KW"/>
</dbReference>
<dbReference type="Proteomes" id="UP001239782">
    <property type="component" value="Chromosome"/>
</dbReference>
<dbReference type="SMART" id="SM00448">
    <property type="entry name" value="REC"/>
    <property type="match status" value="1"/>
</dbReference>
<dbReference type="SMART" id="SM00382">
    <property type="entry name" value="AAA"/>
    <property type="match status" value="1"/>
</dbReference>
<dbReference type="GO" id="GO:0006355">
    <property type="term" value="P:regulation of DNA-templated transcription"/>
    <property type="evidence" value="ECO:0007669"/>
    <property type="project" value="InterPro"/>
</dbReference>
<dbReference type="GO" id="GO:0000160">
    <property type="term" value="P:phosphorelay signal transduction system"/>
    <property type="evidence" value="ECO:0007669"/>
    <property type="project" value="InterPro"/>
</dbReference>
<keyword evidence="6" id="KW-0597">Phosphoprotein</keyword>
<dbReference type="InterPro" id="IPR025944">
    <property type="entry name" value="Sigma_54_int_dom_CS"/>
</dbReference>
<dbReference type="PRINTS" id="PR01590">
    <property type="entry name" value="HTHFIS"/>
</dbReference>
<dbReference type="Gene3D" id="3.40.50.2300">
    <property type="match status" value="1"/>
</dbReference>
<evidence type="ECO:0000259" key="8">
    <source>
        <dbReference type="PROSITE" id="PS50110"/>
    </source>
</evidence>
<dbReference type="Gene3D" id="1.10.10.60">
    <property type="entry name" value="Homeodomain-like"/>
    <property type="match status" value="1"/>
</dbReference>
<evidence type="ECO:0000256" key="6">
    <source>
        <dbReference type="PROSITE-ProRule" id="PRU00169"/>
    </source>
</evidence>
<dbReference type="InterPro" id="IPR027417">
    <property type="entry name" value="P-loop_NTPase"/>
</dbReference>
<dbReference type="SUPFAM" id="SSF46689">
    <property type="entry name" value="Homeodomain-like"/>
    <property type="match status" value="1"/>
</dbReference>
<evidence type="ECO:0000256" key="5">
    <source>
        <dbReference type="ARBA" id="ARBA00023163"/>
    </source>
</evidence>
<dbReference type="GO" id="GO:0043565">
    <property type="term" value="F:sequence-specific DNA binding"/>
    <property type="evidence" value="ECO:0007669"/>
    <property type="project" value="InterPro"/>
</dbReference>
<evidence type="ECO:0000313" key="10">
    <source>
        <dbReference type="Proteomes" id="UP001239782"/>
    </source>
</evidence>
<dbReference type="SUPFAM" id="SSF52540">
    <property type="entry name" value="P-loop containing nucleoside triphosphate hydrolases"/>
    <property type="match status" value="1"/>
</dbReference>
<dbReference type="PROSITE" id="PS00688">
    <property type="entry name" value="SIGMA54_INTERACT_3"/>
    <property type="match status" value="1"/>
</dbReference>
<evidence type="ECO:0000256" key="3">
    <source>
        <dbReference type="ARBA" id="ARBA00023015"/>
    </source>
</evidence>
<accession>A0AA51RTD5</accession>
<dbReference type="InterPro" id="IPR003593">
    <property type="entry name" value="AAA+_ATPase"/>
</dbReference>
<dbReference type="Pfam" id="PF02954">
    <property type="entry name" value="HTH_8"/>
    <property type="match status" value="1"/>
</dbReference>
<dbReference type="KEGG" id="plei:Q9312_00050"/>
<evidence type="ECO:0000259" key="7">
    <source>
        <dbReference type="PROSITE" id="PS50045"/>
    </source>
</evidence>
<dbReference type="InterPro" id="IPR002078">
    <property type="entry name" value="Sigma_54_int"/>
</dbReference>
<organism evidence="9 10">
    <name type="scientific">Pleionea litopenaei</name>
    <dbReference type="NCBI Taxonomy" id="3070815"/>
    <lineage>
        <taxon>Bacteria</taxon>
        <taxon>Pseudomonadati</taxon>
        <taxon>Pseudomonadota</taxon>
        <taxon>Gammaproteobacteria</taxon>
        <taxon>Oceanospirillales</taxon>
        <taxon>Pleioneaceae</taxon>
        <taxon>Pleionea</taxon>
    </lineage>
</organism>
<dbReference type="InterPro" id="IPR058031">
    <property type="entry name" value="AAA_lid_NorR"/>
</dbReference>
<evidence type="ECO:0000256" key="4">
    <source>
        <dbReference type="ARBA" id="ARBA00023125"/>
    </source>
</evidence>
<evidence type="ECO:0000313" key="9">
    <source>
        <dbReference type="EMBL" id="WMS87336.1"/>
    </source>
</evidence>
<keyword evidence="10" id="KW-1185">Reference proteome</keyword>
<evidence type="ECO:0000256" key="1">
    <source>
        <dbReference type="ARBA" id="ARBA00022741"/>
    </source>
</evidence>
<keyword evidence="2" id="KW-0067">ATP-binding</keyword>
<dbReference type="EMBL" id="CP133548">
    <property type="protein sequence ID" value="WMS87336.1"/>
    <property type="molecule type" value="Genomic_DNA"/>
</dbReference>
<dbReference type="PROSITE" id="PS50110">
    <property type="entry name" value="RESPONSE_REGULATORY"/>
    <property type="match status" value="1"/>
</dbReference>
<feature type="modified residue" description="4-aspartylphosphate" evidence="6">
    <location>
        <position position="59"/>
    </location>
</feature>
<dbReference type="InterPro" id="IPR009057">
    <property type="entry name" value="Homeodomain-like_sf"/>
</dbReference>
<feature type="domain" description="Sigma-54 factor interaction" evidence="7">
    <location>
        <begin position="158"/>
        <end position="386"/>
    </location>
</feature>
<dbReference type="InterPro" id="IPR025943">
    <property type="entry name" value="Sigma_54_int_dom_ATP-bd_2"/>
</dbReference>
<dbReference type="Pfam" id="PF00072">
    <property type="entry name" value="Response_reg"/>
    <property type="match status" value="1"/>
</dbReference>
<dbReference type="CDD" id="cd00156">
    <property type="entry name" value="REC"/>
    <property type="match status" value="1"/>
</dbReference>
<dbReference type="RefSeq" id="WP_309202477.1">
    <property type="nucleotide sequence ID" value="NZ_CP133548.1"/>
</dbReference>
<keyword evidence="4" id="KW-0238">DNA-binding</keyword>
<feature type="domain" description="Response regulatory" evidence="8">
    <location>
        <begin position="10"/>
        <end position="129"/>
    </location>
</feature>
<dbReference type="FunFam" id="3.40.50.300:FF:000006">
    <property type="entry name" value="DNA-binding transcriptional regulator NtrC"/>
    <property type="match status" value="1"/>
</dbReference>
<dbReference type="Gene3D" id="1.10.8.60">
    <property type="match status" value="1"/>
</dbReference>
<keyword evidence="5" id="KW-0804">Transcription</keyword>
<dbReference type="Pfam" id="PF00158">
    <property type="entry name" value="Sigma54_activat"/>
    <property type="match status" value="1"/>
</dbReference>
<dbReference type="SUPFAM" id="SSF52172">
    <property type="entry name" value="CheY-like"/>
    <property type="match status" value="1"/>
</dbReference>
<dbReference type="Pfam" id="PF25601">
    <property type="entry name" value="AAA_lid_14"/>
    <property type="match status" value="1"/>
</dbReference>
<keyword evidence="3" id="KW-0805">Transcription regulation</keyword>
<reference evidence="9 10" key="1">
    <citation type="submission" date="2023-08" db="EMBL/GenBank/DDBJ databases">
        <title>Pleionea litopenaei sp. nov., isolated from stomach of juvenile Litopenaeus vannamei.</title>
        <authorList>
            <person name="Rho A.M."/>
            <person name="Hwang C.Y."/>
        </authorList>
    </citation>
    <scope>NUCLEOTIDE SEQUENCE [LARGE SCALE GENOMIC DNA]</scope>
    <source>
        <strain evidence="9 10">HL-JVS1</strain>
    </source>
</reference>
<dbReference type="InterPro" id="IPR001789">
    <property type="entry name" value="Sig_transdc_resp-reg_receiver"/>
</dbReference>
<evidence type="ECO:0000256" key="2">
    <source>
        <dbReference type="ARBA" id="ARBA00022840"/>
    </source>
</evidence>
<name>A0AA51RTD5_9GAMM</name>
<dbReference type="Gene3D" id="3.40.50.300">
    <property type="entry name" value="P-loop containing nucleotide triphosphate hydrolases"/>
    <property type="match status" value="1"/>
</dbReference>
<dbReference type="InterPro" id="IPR011006">
    <property type="entry name" value="CheY-like_superfamily"/>
</dbReference>
<dbReference type="CDD" id="cd00009">
    <property type="entry name" value="AAA"/>
    <property type="match status" value="1"/>
</dbReference>
<dbReference type="PANTHER" id="PTHR32071">
    <property type="entry name" value="TRANSCRIPTIONAL REGULATORY PROTEIN"/>
    <property type="match status" value="1"/>
</dbReference>
<keyword evidence="1" id="KW-0547">Nucleotide-binding</keyword>
<dbReference type="PROSITE" id="PS50045">
    <property type="entry name" value="SIGMA54_INTERACT_4"/>
    <property type="match status" value="1"/>
</dbReference>
<dbReference type="PANTHER" id="PTHR32071:SF113">
    <property type="entry name" value="ALGINATE BIOSYNTHESIS TRANSCRIPTIONAL REGULATORY PROTEIN ALGB"/>
    <property type="match status" value="1"/>
</dbReference>
<protein>
    <submittedName>
        <fullName evidence="9">Sigma-54 dependent transcriptional regulator</fullName>
    </submittedName>
</protein>
<dbReference type="AlphaFoldDB" id="A0AA51RTD5"/>
<gene>
    <name evidence="9" type="ORF">Q9312_00050</name>
</gene>
<proteinExistence type="predicted"/>
<sequence length="457" mass="51559">MEDNAKSLGRILVVDDNPDILMSMELLLKRFYEKVVTLSNPDKIPDILRQSDFDVVLLDMNFTRDAISGKEGFYWLEKINLMAPDTSVVMMTAYADMPIVIEAIKTGASDFLEKPFSNDQLLATLTAGLKHTESKRSVSQLNRTKTGLGLELNGSQPFIGKSKPMQDIFATISKVAITDANILILGESGTGKELTARAIHNNSTRRDQPFISIDMGSISENLFESELFGHKKGAFTDAVIDRIGKFELANGGTLFLDEIGNLPLTQQIKLLKVIQDKQITPLGSNTKINTDCRLICATNEDLLKKVHEESFRHDLLYRINTIELKLPPLRERKGDIAVLANYYIEYFNKKYRRQAALDQDNLKRLELYPWPGNVRELSHVIERSVILSEDNQILLNDLVISSQEKSEVPIQTFNLSEVEKGTIERAIQYFDGNLSQAAKALGLTRGALYRRLDKYRL</sequence>
<dbReference type="PROSITE" id="PS00676">
    <property type="entry name" value="SIGMA54_INTERACT_2"/>
    <property type="match status" value="1"/>
</dbReference>